<evidence type="ECO:0000256" key="2">
    <source>
        <dbReference type="ARBA" id="ARBA00022679"/>
    </source>
</evidence>
<dbReference type="Gene3D" id="3.30.559.10">
    <property type="entry name" value="Chloramphenicol acetyltransferase-like domain"/>
    <property type="match status" value="2"/>
</dbReference>
<dbReference type="PANTHER" id="PTHR31623">
    <property type="entry name" value="F21J9.9"/>
    <property type="match status" value="1"/>
</dbReference>
<comment type="caution">
    <text evidence="4">The sequence shown here is derived from an EMBL/GenBank/DDBJ whole genome shotgun (WGS) entry which is preliminary data.</text>
</comment>
<sequence length="528" mass="59579">MPEGVGEIEFQATDTLGKLWNFRLLSCRSGEPPKPFITGQWLSFVKGKNVKVGEVEKYGTPFFFFFLDSSFHLPPFQMAVMRKQLWKFSSDLEKSSNMNVQILSKKLITPSSPTPSRLRNYKVSWLSMFQSPLLYLPNIFYYPSSTGGDNIERSKQLQKSLSEALTIFYPFAGRYVDNNLIIDCNDEGAEYVETQVSGFLSQLLEGGELETELRNRLAPIPHRPEDGPIVLVQFNMFECGAVAIGVCIKHRAADASSVFAFINAWATAARLGVDEVRTPSFQLASFFPPRDIPTFTPNFGEKKVEIQKRFVFNSAAMSKLKAVASANINGSRQPTRVEVVTALLWKALTMVARAKHGRLRPSFLVHSFNLRGKTAMSVPDNSCGNFTNPAIARFTADDDENKVELHHFVDRVHDGIRKRVTDSAKISSDDDLFSSVVNTKTEMMIEAFHRSDADFYMFNSWCRMPVYEVDFGWGNPGWFSAVVVPGHNMFHFMDTKDGDGIEAWVSLEEDDMLLFQENPDIKAFTGQE</sequence>
<evidence type="ECO:0000256" key="1">
    <source>
        <dbReference type="ARBA" id="ARBA00009861"/>
    </source>
</evidence>
<reference evidence="4" key="1">
    <citation type="submission" date="2018-10" db="EMBL/GenBank/DDBJ databases">
        <title>Population genomic analysis revealed the cold adaptation of white poplar.</title>
        <authorList>
            <person name="Liu Y.-J."/>
        </authorList>
    </citation>
    <scope>NUCLEOTIDE SEQUENCE [LARGE SCALE GENOMIC DNA]</scope>
    <source>
        <strain evidence="4">PAL-ZL1</strain>
    </source>
</reference>
<organism evidence="4">
    <name type="scientific">Populus alba</name>
    <name type="common">White poplar</name>
    <dbReference type="NCBI Taxonomy" id="43335"/>
    <lineage>
        <taxon>Eukaryota</taxon>
        <taxon>Viridiplantae</taxon>
        <taxon>Streptophyta</taxon>
        <taxon>Embryophyta</taxon>
        <taxon>Tracheophyta</taxon>
        <taxon>Spermatophyta</taxon>
        <taxon>Magnoliopsida</taxon>
        <taxon>eudicotyledons</taxon>
        <taxon>Gunneridae</taxon>
        <taxon>Pentapetalae</taxon>
        <taxon>rosids</taxon>
        <taxon>fabids</taxon>
        <taxon>Malpighiales</taxon>
        <taxon>Salicaceae</taxon>
        <taxon>Saliceae</taxon>
        <taxon>Populus</taxon>
    </lineage>
</organism>
<gene>
    <name evidence="4" type="ORF">D5086_0000114630</name>
</gene>
<dbReference type="EMBL" id="RCHU01000331">
    <property type="protein sequence ID" value="TKS07131.1"/>
    <property type="molecule type" value="Genomic_DNA"/>
</dbReference>
<protein>
    <submittedName>
        <fullName evidence="4">Acetyl-CoA-benzylalcohol acetyltransferase-like</fullName>
    </submittedName>
</protein>
<dbReference type="InterPro" id="IPR023213">
    <property type="entry name" value="CAT-like_dom_sf"/>
</dbReference>
<name>A0A4U5QAZ3_POPAL</name>
<comment type="similarity">
    <text evidence="1">Belongs to the plant acyltransferase family.</text>
</comment>
<dbReference type="STRING" id="43335.A0A4U5QAZ3"/>
<keyword evidence="2 4" id="KW-0808">Transferase</keyword>
<evidence type="ECO:0000256" key="3">
    <source>
        <dbReference type="ARBA" id="ARBA00023315"/>
    </source>
</evidence>
<keyword evidence="3" id="KW-0012">Acyltransferase</keyword>
<dbReference type="PANTHER" id="PTHR31623:SF124">
    <property type="entry name" value="VINORINE SYNTHASE-RELATED"/>
    <property type="match status" value="1"/>
</dbReference>
<dbReference type="GO" id="GO:0016746">
    <property type="term" value="F:acyltransferase activity"/>
    <property type="evidence" value="ECO:0007669"/>
    <property type="project" value="UniProtKB-KW"/>
</dbReference>
<evidence type="ECO:0000313" key="4">
    <source>
        <dbReference type="EMBL" id="TKS07131.1"/>
    </source>
</evidence>
<dbReference type="Pfam" id="PF02458">
    <property type="entry name" value="Transferase"/>
    <property type="match status" value="1"/>
</dbReference>
<accession>A0A4U5QAZ3</accession>
<dbReference type="AlphaFoldDB" id="A0A4U5QAZ3"/>
<proteinExistence type="inferred from homology"/>